<evidence type="ECO:0000313" key="1">
    <source>
        <dbReference type="EMBL" id="KAL3630810.1"/>
    </source>
</evidence>
<proteinExistence type="predicted"/>
<evidence type="ECO:0000313" key="2">
    <source>
        <dbReference type="Proteomes" id="UP001632038"/>
    </source>
</evidence>
<dbReference type="EMBL" id="JAVIJP010000032">
    <property type="protein sequence ID" value="KAL3630810.1"/>
    <property type="molecule type" value="Genomic_DNA"/>
</dbReference>
<protein>
    <submittedName>
        <fullName evidence="1">Uncharacterized protein</fullName>
    </submittedName>
</protein>
<sequence>MAVYGESWQPLLLDDSLDRGHGRCLLGETVLWLSDAGFLRRRPRVVGLPSRPTNSLTDMELDECEETMCRKQQAAHEVYEGGDAQRV</sequence>
<dbReference type="Proteomes" id="UP001632038">
    <property type="component" value="Unassembled WGS sequence"/>
</dbReference>
<accession>A0ABD3CLI0</accession>
<comment type="caution">
    <text evidence="1">The sequence shown here is derived from an EMBL/GenBank/DDBJ whole genome shotgun (WGS) entry which is preliminary data.</text>
</comment>
<keyword evidence="2" id="KW-1185">Reference proteome</keyword>
<dbReference type="AlphaFoldDB" id="A0ABD3CLI0"/>
<organism evidence="1 2">
    <name type="scientific">Castilleja foliolosa</name>
    <dbReference type="NCBI Taxonomy" id="1961234"/>
    <lineage>
        <taxon>Eukaryota</taxon>
        <taxon>Viridiplantae</taxon>
        <taxon>Streptophyta</taxon>
        <taxon>Embryophyta</taxon>
        <taxon>Tracheophyta</taxon>
        <taxon>Spermatophyta</taxon>
        <taxon>Magnoliopsida</taxon>
        <taxon>eudicotyledons</taxon>
        <taxon>Gunneridae</taxon>
        <taxon>Pentapetalae</taxon>
        <taxon>asterids</taxon>
        <taxon>lamiids</taxon>
        <taxon>Lamiales</taxon>
        <taxon>Orobanchaceae</taxon>
        <taxon>Pedicularideae</taxon>
        <taxon>Castillejinae</taxon>
        <taxon>Castilleja</taxon>
    </lineage>
</organism>
<gene>
    <name evidence="1" type="ORF">CASFOL_023794</name>
</gene>
<name>A0ABD3CLI0_9LAMI</name>
<reference evidence="2" key="1">
    <citation type="journal article" date="2024" name="IScience">
        <title>Strigolactones Initiate the Formation of Haustorium-like Structures in Castilleja.</title>
        <authorList>
            <person name="Buerger M."/>
            <person name="Peterson D."/>
            <person name="Chory J."/>
        </authorList>
    </citation>
    <scope>NUCLEOTIDE SEQUENCE [LARGE SCALE GENOMIC DNA]</scope>
</reference>